<dbReference type="CDD" id="cd00833">
    <property type="entry name" value="PKS"/>
    <property type="match status" value="1"/>
</dbReference>
<dbReference type="InterPro" id="IPR014030">
    <property type="entry name" value="Ketoacyl_synth_N"/>
</dbReference>
<dbReference type="GO" id="GO:0031177">
    <property type="term" value="F:phosphopantetheine binding"/>
    <property type="evidence" value="ECO:0007669"/>
    <property type="project" value="InterPro"/>
</dbReference>
<sequence>MTAHHTAEPIAVVGSGMRFPGSSSSRSKLWELLLKPRDLLKRIPEERFNIDNFYHPEPTHHSTTHVQESYFLDEDHRHFDAGFFNIKPVEVAAIDPQQRLLMEVVYESLESAGIPLESLVGSRTGVYVGLMCADYFEHLHNDIDTLPTYVPTGTARSIMSNRISYFFDWHGPCMTIDTACSSSLVAVHQAVQLLRSGDSDMAVAAGANMILGPGQYIAESSLHMLSADSRSRMWDADGTGYARGEGVAAVVLKRLSTAIADGDKIECIIRETGVNQDGRTKGITMPNASAQIDLIEQTYAKAGLDPRDPSQRCQYFEAHGTGTAAGDPKEAEAISKAFFRPDNTSHNGDPLYVGSIKTVVGHTEGTAGLAGLLKASLAVQHGVIPPNLLFNKLHPDIEPFYTNLEIATSPKPWPAIADGAPRRASVNSFGFGGTNSHCIIENFVPPSTGVPSPDINALALSVPQFAPFNFSAASGTALRGVLSGYSEYLQSHPNTDLGDLAYTLHARRSHHAVRASMSARSISDLQAKIDELLAAPLEGNGASNFGTRSKALSRPIRVLGVFTGQGAQWPTMGRELLKSPYVRKLVEDLDRELQSLPLPERPSWTLVGQLTCDASESRVAEAAYAQPLSTAIQIILYDLLHSAGVTFQAIVGHSSGEVAVAYAKGYITRVEAIKIAYYRGYYSTICTSDKPGAMMAAGASAEDANELCNLPMFEGRTLCVAAYNSPAGVTLSGDSDAIEQAREILQDEGKFARIVKVDKAYHSPHMKKVAPGFLEALRGCKIQPRHATTADFPWFSSTYKDTEMRGDMQGDRDLSGPYWVNNLLRPVLFAQAVQTAASAQGPFDFAIEVGPHAALKGPAQATLRESGDAAEAVPYAGLLHRGKDDIDAFCDALGALWSRFSPSPVDFRTVDSTASGTHSRSLLKDLPTYHWDHDRFYWHESRSSRTQARAKNPPHPLLGVRTPDNSEDELRWRNLLKLSEMPWVRGHQLQGQAIYPATAYIATAVEAARFMAPDKNIALIEIQDFSLGKPLVFGENDTGIETVFTLHGITKEEGDNSYIASFSYHASSNVETELLSAHATGRVRVTTGETHAHWLPSRKGEPPNLTSVPEDQFYSFLEPLGYSYTGHFRALSSIQRKLDYSSSVIAVPSQDDEPTPMLLHPAMLDTALQGIFLAYCFPGDGSFDQLHVPTGIKSFRVNVGLCEKHLGPNSSSVTSCAHLTDNPVTTRRLRGDADIYTHEGAGLVQMEGIQVVAFAEPTADADKKMFTEYKWAPLNPNCDLAMGGYRATAEDYEFAEALERVSLYYMQRITSLFPESVRRTMNLEWHFECAFAFYEDVIATTRAGTRQFAQSKWADDTEADIAALKARWGHRTELKLACVVGENLPAVLRGEATILEHMTKDGLLDRFYEVAMGIRELTSALGRTVKQLVHRHPRMKILEIGAGTGGATKAIMSEIGRSFASYTFTDISTGFFETAQEVFDELGSKMVFKLLDCEKDIVAQGYEEHSYDLVVASLVLHATADLRRTLSNARRLLKPGGYLVFLEIPNNEVTRAGFVFSATPGWWLGQAEGRKLSPCVSPLEWHRLLLDSGFSGVDTATPEDDVFPFTLTVMVSQAVDDRVSLLREPLSSFRTPQVDSEVDWDLVIIGGQTLGTSQLIDQIVRLVQPFGVKNTVFRTLGDMVGSAMTSPNSAILCLTELDEPVFRALSERTLKGMQRLFETQGAILWATQGGRSEEPYMNMSVGLIRTVMLENPDLVVQVLDLDTRAKPDPRLLLESLLRLRYAATWEKDGIIDKMLWTQEQELALENGELMVSRVYHDTPANDRYNASKRTIHKATDPQTVPVILSPNSSKPILLHDNLLQDRITRLSTQATDEDSSYVLIKVEHSLLVPVLAMPLQPTYLVLGTSMATAKSVFAIAPNNASHAWIPREDAIEVQVPAGSEPQFLSRLDNLLRVENVLSVCRRDSTLLIHEPSPELASGIVTAASLFNVAVFFTTSSAPATDGPWITLDSYAQSREIRSLLPLEVAVFIDASKHAHEKRLGALIASSLPGSCLRTTIAGIQALQHARGFNIADLRPMLNSAVQRALNIMALSRDSDPKLPTITLDQLLGGADVDATTPAILNWSSASTARVPVEISTVESLVRFQNDKTYVMFGLTSDLAQSTCNWMATNGARNIVLTSRNPKVDPRWLEHMTQAGVRVEVFASDITDKAALSGLVDHIRQNFPPIAGIAHGAMVLDDVAFSEMPLEKMTKVLRPKVNGAIYLDEIFRAGPETLDFFVFFGSAATIAGNRGQAAYSAANSFMTALASKRRSQGLAASILHIGAVMGVGYVNRNKMFLEAVHDVLRKAGFLAYSEREFHLCFGEAILASHPLSGRNPEVMTALKTYGLEDVIIRWPQFPRFQHCIQSDSEGDRKPTKKAADASVKIRLAEATSEEEIHEIVQDGFVRKLRAMLHIPDEKEASQILGSTIDDLGVDSLVAVDIRSWFLKELEIEIPVFKILSGGVVRELLEHAVASMPTREIFDQNSSQPKPEAEKPKSTLLAAPDVAPSLGTPQPSADSSTPSHSDDDQDKQEASSATSTSVADSSEISKPSCDKILPISPGQSRFWFQKYLMQDQTTANSTICLQINGTVRLGSLESAVQKVGERHESFRTSFFVDENQKAVQAISGTSRLRLETVRHADESRVALEFENLKNHVFDIEHGDCMRIIHLSLTPTKSYLLVGAHHIIVDGISLEILLDDLEKAYNGQNLAAEPAYQYSTYSEKVRNELASGAMQREIEYWRTEFADTPSPLPLLPFSAARKRTPLTAHAHNSVSRTIGAQLERQVQKACRERKANPFHFHLGVLEVLLFKLFGNSDVCIGMADASRWDDRVSRSIGMYLNLLPLRFRLENQQSFDDVLKHTRKKAYLAMSNSRLPFDTLLENVSCERSTAISPLFQAFINYRQGVSEKRRFDNAELEVKEMDLPKSGYDISLDIIENPGGETRVTFIVQQSLYSNSDASRLMDMYFTLLNDLSRSCQQPLQQVSLFSSQDVSNAIQLGKGLLYGEVFTVLTPFVTGPIMPSKWPETLVHRVNEIIAKHPKEIALKDCNGKSWTYQQLDTQVEKVSSALIGTIAKPGSVVAIFQEPSLYFVASLLAILRVGAVAAPLDCNIPPARLRAMIEESRCSTILVNTTTAAHTGDLGLSSSVAVLDVLQVQDKTPVRRPISARAGDPAIILFTSGTSGTPKGVILSHGSLRNHVEALVHTHGFGCETVLQQSSVGFDMSLNQTFMALANGGSLVIVPEALRKDPVAVAKMVQEENITYTSATPSEYLAWLRHGTTSLFQSTHWKYATAGGEKFPTELLQGFRQLCDRFGREFHFINAYGPTECTLSSSELDLSPGNHREDPHIPAGKTLPNYGVYIMDQDLSVLPVGWSGEVCIAGAGVAVDYINNAEESRKKFLTDPLPSSLAIQNGWTRMYRTGDKGVLRPDGTLEIIGRIEGDTQIKLRGLRIELQDVEQSILDAAKGRVKMAVVAPRGDPALLIAHAVLSPSDASAEDESSFLRQLAASLPLPQYMRPAAIIPISSMPLNASGKIDRRALQKLAAPIMARGSESAGEELTEMESQLAQVWRDTLPRQMQELHRIDAASDFFHVGGNSMLLIELRQLINERFQASLPLIKLFENSTLGGMAAMIQDLSSGTDAAIDWEAETAIPDDLLQARTAQLPVVAVQNHTSPKTVVISGATGLLGSSLLRMLVESPDVGKVHCIAIRDTSKLAEFGSSPKVVLHKGDLSLPRCGLSEAEMEAISCSADAIIHNGADVSFLKTYRSLKAPNLSSTKELVRLACVRRIPFHFVSTATAGKFNKSDTLAPESLARFPPDQGGAGLADGYAASKWASELFLEKASRELGLPVFIHRPSAIMGAEAGDDILSNVLEYGSLTKSLPDSGRWNGYVDLVSLENAAGGVSRSVLSPGVTDARVEYLHHAGDQVIPVQSIRDLLNSEGGIDLESLPMPQWVDGAVRSGMNPLVGEFLRNADESGGLLIGQKLLHKRD</sequence>
<dbReference type="GO" id="GO:0016491">
    <property type="term" value="F:oxidoreductase activity"/>
    <property type="evidence" value="ECO:0007669"/>
    <property type="project" value="UniProtKB-KW"/>
</dbReference>
<feature type="compositionally biased region" description="Low complexity" evidence="10">
    <location>
        <begin position="2572"/>
        <end position="2584"/>
    </location>
</feature>
<dbReference type="InterPro" id="IPR006162">
    <property type="entry name" value="Ppantetheine_attach_site"/>
</dbReference>
<name>A0A507B4V4_9PEZI</name>
<evidence type="ECO:0000256" key="6">
    <source>
        <dbReference type="ARBA" id="ARBA00022737"/>
    </source>
</evidence>
<dbReference type="CDD" id="cd19532">
    <property type="entry name" value="C_PKS-NRPS"/>
    <property type="match status" value="1"/>
</dbReference>
<dbReference type="Pfam" id="PF00550">
    <property type="entry name" value="PP-binding"/>
    <property type="match status" value="1"/>
</dbReference>
<evidence type="ECO:0000256" key="1">
    <source>
        <dbReference type="ARBA" id="ARBA00022450"/>
    </source>
</evidence>
<feature type="region of interest" description="N-terminal hotdog fold" evidence="9">
    <location>
        <begin position="955"/>
        <end position="1090"/>
    </location>
</feature>
<dbReference type="SUPFAM" id="SSF52777">
    <property type="entry name" value="CoA-dependent acyltransferases"/>
    <property type="match status" value="2"/>
</dbReference>
<dbReference type="Gene3D" id="3.40.50.720">
    <property type="entry name" value="NAD(P)-binding Rossmann-like Domain"/>
    <property type="match status" value="3"/>
</dbReference>
<dbReference type="OrthoDB" id="329835at2759"/>
<evidence type="ECO:0000256" key="9">
    <source>
        <dbReference type="PROSITE-ProRule" id="PRU01363"/>
    </source>
</evidence>
<dbReference type="Proteomes" id="UP000319257">
    <property type="component" value="Unassembled WGS sequence"/>
</dbReference>
<dbReference type="Pfam" id="PF02801">
    <property type="entry name" value="Ketoacyl-synt_C"/>
    <property type="match status" value="1"/>
</dbReference>
<dbReference type="InterPro" id="IPR049900">
    <property type="entry name" value="PKS_mFAS_DH"/>
</dbReference>
<keyword evidence="5" id="KW-0808">Transferase</keyword>
<keyword evidence="1" id="KW-0596">Phosphopantetheine</keyword>
<dbReference type="PANTHER" id="PTHR43775:SF20">
    <property type="entry name" value="HYBRID PKS-NRPS SYNTHETASE APDA"/>
    <property type="match status" value="1"/>
</dbReference>
<dbReference type="InterPro" id="IPR049551">
    <property type="entry name" value="PKS_DH_C"/>
</dbReference>
<dbReference type="InterPro" id="IPR016036">
    <property type="entry name" value="Malonyl_transacylase_ACP-bd"/>
</dbReference>
<keyword evidence="2" id="KW-0597">Phosphoprotein</keyword>
<dbReference type="Gene3D" id="3.40.50.150">
    <property type="entry name" value="Vaccinia Virus protein VP39"/>
    <property type="match status" value="1"/>
</dbReference>
<keyword evidence="3" id="KW-0436">Ligase</keyword>
<evidence type="ECO:0000259" key="12">
    <source>
        <dbReference type="PROSITE" id="PS52004"/>
    </source>
</evidence>
<dbReference type="SUPFAM" id="SSF52151">
    <property type="entry name" value="FabD/lysophospholipase-like"/>
    <property type="match status" value="1"/>
</dbReference>
<dbReference type="PROSITE" id="PS00606">
    <property type="entry name" value="KS3_1"/>
    <property type="match status" value="1"/>
</dbReference>
<dbReference type="GO" id="GO:0009403">
    <property type="term" value="P:toxin biosynthetic process"/>
    <property type="evidence" value="ECO:0007669"/>
    <property type="project" value="UniProtKB-ARBA"/>
</dbReference>
<dbReference type="SMART" id="SM00822">
    <property type="entry name" value="PKS_KR"/>
    <property type="match status" value="1"/>
</dbReference>
<dbReference type="SMART" id="SM00827">
    <property type="entry name" value="PKS_AT"/>
    <property type="match status" value="1"/>
</dbReference>
<dbReference type="InterPro" id="IPR023213">
    <property type="entry name" value="CAT-like_dom_sf"/>
</dbReference>
<feature type="region of interest" description="C-terminal hotdog fold" evidence="9">
    <location>
        <begin position="1105"/>
        <end position="1260"/>
    </location>
</feature>
<dbReference type="SMART" id="SM00823">
    <property type="entry name" value="PKS_PP"/>
    <property type="match status" value="2"/>
</dbReference>
<dbReference type="RefSeq" id="XP_030995827.1">
    <property type="nucleotide sequence ID" value="XM_031139592.1"/>
</dbReference>
<dbReference type="SUPFAM" id="SSF53901">
    <property type="entry name" value="Thiolase-like"/>
    <property type="match status" value="1"/>
</dbReference>
<dbReference type="GO" id="GO:0006633">
    <property type="term" value="P:fatty acid biosynthetic process"/>
    <property type="evidence" value="ECO:0007669"/>
    <property type="project" value="InterPro"/>
</dbReference>
<feature type="domain" description="Ketosynthase family 3 (KS3)" evidence="12">
    <location>
        <begin position="7"/>
        <end position="442"/>
    </location>
</feature>
<dbReference type="InterPro" id="IPR020841">
    <property type="entry name" value="PKS_Beta-ketoAc_synthase_dom"/>
</dbReference>
<evidence type="ECO:0000256" key="3">
    <source>
        <dbReference type="ARBA" id="ARBA00022598"/>
    </source>
</evidence>
<evidence type="ECO:0000256" key="7">
    <source>
        <dbReference type="ARBA" id="ARBA00023002"/>
    </source>
</evidence>
<evidence type="ECO:0000259" key="11">
    <source>
        <dbReference type="PROSITE" id="PS50075"/>
    </source>
</evidence>
<evidence type="ECO:0000313" key="15">
    <source>
        <dbReference type="Proteomes" id="UP000319257"/>
    </source>
</evidence>
<dbReference type="InterPro" id="IPR029063">
    <property type="entry name" value="SAM-dependent_MTases_sf"/>
</dbReference>
<evidence type="ECO:0000256" key="10">
    <source>
        <dbReference type="SAM" id="MobiDB-lite"/>
    </source>
</evidence>
<dbReference type="InterPro" id="IPR049552">
    <property type="entry name" value="PKS_DH_N"/>
</dbReference>
<feature type="domain" description="PKS/mFAS DH" evidence="13">
    <location>
        <begin position="955"/>
        <end position="1260"/>
    </location>
</feature>
<dbReference type="Pfam" id="PF21089">
    <property type="entry name" value="PKS_DH_N"/>
    <property type="match status" value="1"/>
</dbReference>
<dbReference type="InterPro" id="IPR020845">
    <property type="entry name" value="AMP-binding_CS"/>
</dbReference>
<dbReference type="SUPFAM" id="SSF56801">
    <property type="entry name" value="Acetyl-CoA synthetase-like"/>
    <property type="match status" value="1"/>
</dbReference>
<dbReference type="InParanoid" id="A0A507B4V4"/>
<keyword evidence="7" id="KW-0560">Oxidoreductase</keyword>
<evidence type="ECO:0000313" key="14">
    <source>
        <dbReference type="EMBL" id="TPX14116.1"/>
    </source>
</evidence>
<dbReference type="InterPro" id="IPR018201">
    <property type="entry name" value="Ketoacyl_synth_AS"/>
</dbReference>
<dbReference type="GO" id="GO:0004315">
    <property type="term" value="F:3-oxoacyl-[acyl-carrier-protein] synthase activity"/>
    <property type="evidence" value="ECO:0007669"/>
    <property type="project" value="InterPro"/>
</dbReference>
<dbReference type="InterPro" id="IPR042099">
    <property type="entry name" value="ANL_N_sf"/>
</dbReference>
<feature type="active site" description="Proton donor; for dehydratase activity" evidence="9">
    <location>
        <position position="1165"/>
    </location>
</feature>
<dbReference type="InterPro" id="IPR042104">
    <property type="entry name" value="PKS_dehydratase_sf"/>
</dbReference>
<evidence type="ECO:0000256" key="2">
    <source>
        <dbReference type="ARBA" id="ARBA00022553"/>
    </source>
</evidence>
<dbReference type="InterPro" id="IPR016039">
    <property type="entry name" value="Thiolase-like"/>
</dbReference>
<dbReference type="Pfam" id="PF07993">
    <property type="entry name" value="NAD_binding_4"/>
    <property type="match status" value="1"/>
</dbReference>
<dbReference type="SUPFAM" id="SSF51735">
    <property type="entry name" value="NAD(P)-binding Rossmann-fold domains"/>
    <property type="match status" value="2"/>
</dbReference>
<dbReference type="SMART" id="SM00826">
    <property type="entry name" value="PKS_DH"/>
    <property type="match status" value="1"/>
</dbReference>
<keyword evidence="6" id="KW-0677">Repeat</keyword>
<dbReference type="GeneID" id="41967957"/>
<dbReference type="Gene3D" id="3.30.300.30">
    <property type="match status" value="1"/>
</dbReference>
<dbReference type="PROSITE" id="PS00455">
    <property type="entry name" value="AMP_BINDING"/>
    <property type="match status" value="1"/>
</dbReference>
<dbReference type="GO" id="GO:0008168">
    <property type="term" value="F:methyltransferase activity"/>
    <property type="evidence" value="ECO:0007669"/>
    <property type="project" value="UniProtKB-KW"/>
</dbReference>
<accession>A0A507B4V4</accession>
<dbReference type="InterPro" id="IPR057326">
    <property type="entry name" value="KR_dom"/>
</dbReference>
<feature type="domain" description="Carrier" evidence="11">
    <location>
        <begin position="2434"/>
        <end position="2514"/>
    </location>
</feature>
<keyword evidence="4" id="KW-0489">Methyltransferase</keyword>
<feature type="domain" description="Carrier" evidence="11">
    <location>
        <begin position="3593"/>
        <end position="3673"/>
    </location>
</feature>
<dbReference type="CDD" id="cd02440">
    <property type="entry name" value="AdoMet_MTases"/>
    <property type="match status" value="1"/>
</dbReference>
<dbReference type="PANTHER" id="PTHR43775">
    <property type="entry name" value="FATTY ACID SYNTHASE"/>
    <property type="match status" value="1"/>
</dbReference>
<dbReference type="Pfam" id="PF08242">
    <property type="entry name" value="Methyltransf_12"/>
    <property type="match status" value="1"/>
</dbReference>
<dbReference type="CDD" id="cd05930">
    <property type="entry name" value="A_NRPS"/>
    <property type="match status" value="1"/>
</dbReference>
<organism evidence="14 15">
    <name type="scientific">Thyridium curvatum</name>
    <dbReference type="NCBI Taxonomy" id="1093900"/>
    <lineage>
        <taxon>Eukaryota</taxon>
        <taxon>Fungi</taxon>
        <taxon>Dikarya</taxon>
        <taxon>Ascomycota</taxon>
        <taxon>Pezizomycotina</taxon>
        <taxon>Sordariomycetes</taxon>
        <taxon>Sordariomycetidae</taxon>
        <taxon>Thyridiales</taxon>
        <taxon>Thyridiaceae</taxon>
        <taxon>Thyridium</taxon>
    </lineage>
</organism>
<dbReference type="InterPro" id="IPR013120">
    <property type="entry name" value="FAR_NAD-bd"/>
</dbReference>
<dbReference type="Pfam" id="PF00668">
    <property type="entry name" value="Condensation"/>
    <property type="match status" value="1"/>
</dbReference>
<dbReference type="Gene3D" id="3.40.47.10">
    <property type="match status" value="1"/>
</dbReference>
<keyword evidence="15" id="KW-1185">Reference proteome</keyword>
<dbReference type="EMBL" id="SKBQ01000002">
    <property type="protein sequence ID" value="TPX14116.1"/>
    <property type="molecule type" value="Genomic_DNA"/>
</dbReference>
<dbReference type="InterPro" id="IPR050091">
    <property type="entry name" value="PKS_NRPS_Biosynth_Enz"/>
</dbReference>
<dbReference type="Gene3D" id="3.10.129.110">
    <property type="entry name" value="Polyketide synthase dehydratase"/>
    <property type="match status" value="1"/>
</dbReference>
<evidence type="ECO:0000256" key="5">
    <source>
        <dbReference type="ARBA" id="ARBA00022679"/>
    </source>
</evidence>
<dbReference type="Pfam" id="PF08659">
    <property type="entry name" value="KR"/>
    <property type="match status" value="1"/>
</dbReference>
<feature type="region of interest" description="Disordered" evidence="10">
    <location>
        <begin position="942"/>
        <end position="963"/>
    </location>
</feature>
<dbReference type="Gene3D" id="3.30.559.30">
    <property type="entry name" value="Nonribosomal peptide synthetase, condensation domain"/>
    <property type="match status" value="1"/>
</dbReference>
<dbReference type="InterPro" id="IPR000873">
    <property type="entry name" value="AMP-dep_synth/lig_dom"/>
</dbReference>
<dbReference type="InterPro" id="IPR016035">
    <property type="entry name" value="Acyl_Trfase/lysoPLipase"/>
</dbReference>
<dbReference type="PROSITE" id="PS52004">
    <property type="entry name" value="KS3_2"/>
    <property type="match status" value="1"/>
</dbReference>
<dbReference type="InterPro" id="IPR009081">
    <property type="entry name" value="PP-bd_ACP"/>
</dbReference>
<dbReference type="STRING" id="1093900.A0A507B4V4"/>
<dbReference type="PROSITE" id="PS52019">
    <property type="entry name" value="PKS_MFAS_DH"/>
    <property type="match status" value="1"/>
</dbReference>
<dbReference type="Gene3D" id="3.40.366.10">
    <property type="entry name" value="Malonyl-Coenzyme A Acyl Carrier Protein, domain 2"/>
    <property type="match status" value="1"/>
</dbReference>
<evidence type="ECO:0000256" key="4">
    <source>
        <dbReference type="ARBA" id="ARBA00022603"/>
    </source>
</evidence>
<dbReference type="InterPro" id="IPR014031">
    <property type="entry name" value="Ketoacyl_synth_C"/>
</dbReference>
<dbReference type="Pfam" id="PF14765">
    <property type="entry name" value="PS-DH"/>
    <property type="match status" value="1"/>
</dbReference>
<dbReference type="Pfam" id="PF00698">
    <property type="entry name" value="Acyl_transf_1"/>
    <property type="match status" value="1"/>
</dbReference>
<dbReference type="InterPro" id="IPR014043">
    <property type="entry name" value="Acyl_transferase_dom"/>
</dbReference>
<dbReference type="InterPro" id="IPR013217">
    <property type="entry name" value="Methyltransf_12"/>
</dbReference>
<dbReference type="InterPro" id="IPR036291">
    <property type="entry name" value="NAD(P)-bd_dom_sf"/>
</dbReference>
<protein>
    <submittedName>
        <fullName evidence="14">Uncharacterized protein</fullName>
    </submittedName>
</protein>
<dbReference type="GO" id="GO:0032259">
    <property type="term" value="P:methylation"/>
    <property type="evidence" value="ECO:0007669"/>
    <property type="project" value="UniProtKB-KW"/>
</dbReference>
<reference evidence="14 15" key="1">
    <citation type="submission" date="2019-06" db="EMBL/GenBank/DDBJ databases">
        <title>Draft genome sequence of the filamentous fungus Phialemoniopsis curvata isolated from diesel fuel.</title>
        <authorList>
            <person name="Varaljay V.A."/>
            <person name="Lyon W.J."/>
            <person name="Crouch A.L."/>
            <person name="Drake C.E."/>
            <person name="Hollomon J.M."/>
            <person name="Nadeau L.J."/>
            <person name="Nunn H.S."/>
            <person name="Stevenson B.S."/>
            <person name="Bojanowski C.L."/>
            <person name="Crookes-Goodson W.J."/>
        </authorList>
    </citation>
    <scope>NUCLEOTIDE SEQUENCE [LARGE SCALE GENOMIC DNA]</scope>
    <source>
        <strain evidence="14 15">D216</strain>
    </source>
</reference>
<dbReference type="InterPro" id="IPR020807">
    <property type="entry name" value="PKS_DH"/>
</dbReference>
<evidence type="ECO:0000259" key="13">
    <source>
        <dbReference type="PROSITE" id="PS52019"/>
    </source>
</evidence>
<dbReference type="InterPro" id="IPR045851">
    <property type="entry name" value="AMP-bd_C_sf"/>
</dbReference>
<dbReference type="InterPro" id="IPR020806">
    <property type="entry name" value="PKS_PP-bd"/>
</dbReference>
<dbReference type="Gene3D" id="3.40.50.12780">
    <property type="entry name" value="N-terminal domain of ligase-like"/>
    <property type="match status" value="1"/>
</dbReference>
<dbReference type="Pfam" id="PF00109">
    <property type="entry name" value="ketoacyl-synt"/>
    <property type="match status" value="1"/>
</dbReference>
<dbReference type="InterPro" id="IPR036736">
    <property type="entry name" value="ACP-like_sf"/>
</dbReference>
<dbReference type="FunFam" id="3.40.47.10:FF:000019">
    <property type="entry name" value="Polyketide synthase type I"/>
    <property type="match status" value="1"/>
</dbReference>
<dbReference type="Pfam" id="PF22621">
    <property type="entry name" value="CurL-like_PKS_C"/>
    <property type="match status" value="1"/>
</dbReference>
<dbReference type="SUPFAM" id="SSF55048">
    <property type="entry name" value="Probable ACP-binding domain of malonyl-CoA ACP transacylase"/>
    <property type="match status" value="1"/>
</dbReference>
<dbReference type="InterPro" id="IPR001242">
    <property type="entry name" value="Condensation_dom"/>
</dbReference>
<dbReference type="PROSITE" id="PS00012">
    <property type="entry name" value="PHOSPHOPANTETHEINE"/>
    <property type="match status" value="2"/>
</dbReference>
<dbReference type="SMART" id="SM00825">
    <property type="entry name" value="PKS_KS"/>
    <property type="match status" value="1"/>
</dbReference>
<evidence type="ECO:0000256" key="8">
    <source>
        <dbReference type="ARBA" id="ARBA00023268"/>
    </source>
</evidence>
<dbReference type="Gene3D" id="1.10.1200.10">
    <property type="entry name" value="ACP-like"/>
    <property type="match status" value="2"/>
</dbReference>
<dbReference type="InterPro" id="IPR013968">
    <property type="entry name" value="PKS_KR"/>
</dbReference>
<dbReference type="SUPFAM" id="SSF47336">
    <property type="entry name" value="ACP-like"/>
    <property type="match status" value="2"/>
</dbReference>
<dbReference type="PROSITE" id="PS50075">
    <property type="entry name" value="CARRIER"/>
    <property type="match status" value="2"/>
</dbReference>
<dbReference type="SUPFAM" id="SSF53335">
    <property type="entry name" value="S-adenosyl-L-methionine-dependent methyltransferases"/>
    <property type="match status" value="1"/>
</dbReference>
<dbReference type="GO" id="GO:0016874">
    <property type="term" value="F:ligase activity"/>
    <property type="evidence" value="ECO:0007669"/>
    <property type="project" value="UniProtKB-KW"/>
</dbReference>
<feature type="region of interest" description="Disordered" evidence="10">
    <location>
        <begin position="2542"/>
        <end position="2594"/>
    </location>
</feature>
<keyword evidence="8" id="KW-0511">Multifunctional enzyme</keyword>
<feature type="active site" description="Proton acceptor; for dehydratase activity" evidence="9">
    <location>
        <position position="987"/>
    </location>
</feature>
<feature type="compositionally biased region" description="Polar residues" evidence="10">
    <location>
        <begin position="2549"/>
        <end position="2561"/>
    </location>
</feature>
<dbReference type="GO" id="GO:0004312">
    <property type="term" value="F:fatty acid synthase activity"/>
    <property type="evidence" value="ECO:0007669"/>
    <property type="project" value="TreeGrafter"/>
</dbReference>
<dbReference type="InterPro" id="IPR001227">
    <property type="entry name" value="Ac_transferase_dom_sf"/>
</dbReference>
<dbReference type="Pfam" id="PF00501">
    <property type="entry name" value="AMP-binding"/>
    <property type="match status" value="1"/>
</dbReference>
<comment type="caution">
    <text evidence="14">The sequence shown here is derived from an EMBL/GenBank/DDBJ whole genome shotgun (WGS) entry which is preliminary data.</text>
</comment>
<proteinExistence type="predicted"/>
<gene>
    <name evidence="14" type="ORF">E0L32_000510</name>
</gene>
<dbReference type="Gene3D" id="3.30.559.10">
    <property type="entry name" value="Chloramphenicol acetyltransferase-like domain"/>
    <property type="match status" value="1"/>
</dbReference>